<accession>A0A3P7NSQ8</accession>
<dbReference type="GO" id="GO:0004821">
    <property type="term" value="F:histidine-tRNA ligase activity"/>
    <property type="evidence" value="ECO:0007669"/>
    <property type="project" value="TreeGrafter"/>
</dbReference>
<dbReference type="InterPro" id="IPR004516">
    <property type="entry name" value="HisRS/HisZ"/>
</dbReference>
<dbReference type="PROSITE" id="PS50862">
    <property type="entry name" value="AA_TRNA_LIGASE_II"/>
    <property type="match status" value="1"/>
</dbReference>
<name>A0A3P7NSQ8_9FIRM</name>
<feature type="domain" description="Aminoacyl-transfer RNA synthetases class-II family profile" evidence="11">
    <location>
        <begin position="25"/>
        <end position="334"/>
    </location>
</feature>
<dbReference type="UniPathway" id="UPA00031">
    <property type="reaction ID" value="UER00006"/>
</dbReference>
<keyword evidence="13" id="KW-1185">Reference proteome</keyword>
<dbReference type="PANTHER" id="PTHR43707:SF6">
    <property type="entry name" value="ATP PHOSPHORIBOSYLTRANSFERASE REGULATORY SUBUNIT"/>
    <property type="match status" value="1"/>
</dbReference>
<proteinExistence type="inferred from homology"/>
<keyword evidence="12" id="KW-0328">Glycosyltransferase</keyword>
<dbReference type="Gene3D" id="3.30.930.10">
    <property type="entry name" value="Bira Bifunctional Protein, Domain 2"/>
    <property type="match status" value="1"/>
</dbReference>
<evidence type="ECO:0000256" key="5">
    <source>
        <dbReference type="ARBA" id="ARBA00022490"/>
    </source>
</evidence>
<feature type="binding site" evidence="10">
    <location>
        <begin position="81"/>
        <end position="83"/>
    </location>
    <ligand>
        <name>L-histidine</name>
        <dbReference type="ChEBI" id="CHEBI:57595"/>
    </ligand>
</feature>
<reference evidence="12 13" key="1">
    <citation type="submission" date="2018-09" db="EMBL/GenBank/DDBJ databases">
        <authorList>
            <person name="Postec A."/>
        </authorList>
    </citation>
    <scope>NUCLEOTIDE SEQUENCE [LARGE SCALE GENOMIC DNA]</scope>
    <source>
        <strain evidence="12">70B-A</strain>
    </source>
</reference>
<dbReference type="AlphaFoldDB" id="A0A3P7NSQ8"/>
<comment type="subunit">
    <text evidence="9">Heteromultimer composed of HisG and HisZ subunits.</text>
</comment>
<dbReference type="PANTHER" id="PTHR43707">
    <property type="entry name" value="HISTIDYL-TRNA SYNTHETASE"/>
    <property type="match status" value="1"/>
</dbReference>
<dbReference type="SUPFAM" id="SSF55681">
    <property type="entry name" value="Class II aaRS and biotin synthetases"/>
    <property type="match status" value="1"/>
</dbReference>
<dbReference type="EMBL" id="LR130778">
    <property type="protein sequence ID" value="VDN45935.1"/>
    <property type="molecule type" value="Genomic_DNA"/>
</dbReference>
<evidence type="ECO:0000256" key="2">
    <source>
        <dbReference type="ARBA" id="ARBA00004667"/>
    </source>
</evidence>
<feature type="binding site" evidence="10">
    <location>
        <position position="125"/>
    </location>
    <ligand>
        <name>L-histidine</name>
        <dbReference type="ChEBI" id="CHEBI:57595"/>
    </ligand>
</feature>
<comment type="similarity">
    <text evidence="3 9">Belongs to the class-II aminoacyl-tRNA synthetase family. HisZ subfamily.</text>
</comment>
<feature type="binding site" evidence="10">
    <location>
        <position position="129"/>
    </location>
    <ligand>
        <name>L-histidine</name>
        <dbReference type="ChEBI" id="CHEBI:57595"/>
    </ligand>
</feature>
<dbReference type="InterPro" id="IPR041715">
    <property type="entry name" value="HisRS-like_core"/>
</dbReference>
<keyword evidence="7 9" id="KW-0368">Histidine biosynthesis</keyword>
<comment type="function">
    <text evidence="8 9">Required for the first step of histidine biosynthesis. May allow the feedback regulation of ATP phosphoribosyltransferase activity by histidine.</text>
</comment>
<comment type="pathway">
    <text evidence="2 9">Amino-acid biosynthesis; L-histidine biosynthesis; L-histidine from 5-phospho-alpha-D-ribose 1-diphosphate: step 1/9.</text>
</comment>
<comment type="miscellaneous">
    <text evidence="9">This function is generally fulfilled by the C-terminal part of HisG, which is missing in some bacteria such as this one.</text>
</comment>
<evidence type="ECO:0000256" key="1">
    <source>
        <dbReference type="ARBA" id="ARBA00004496"/>
    </source>
</evidence>
<dbReference type="GO" id="GO:0005737">
    <property type="term" value="C:cytoplasm"/>
    <property type="evidence" value="ECO:0007669"/>
    <property type="project" value="UniProtKB-SubCell"/>
</dbReference>
<evidence type="ECO:0000313" key="13">
    <source>
        <dbReference type="Proteomes" id="UP000279029"/>
    </source>
</evidence>
<evidence type="ECO:0000256" key="10">
    <source>
        <dbReference type="PIRSR" id="PIRSR001549-1"/>
    </source>
</evidence>
<dbReference type="InterPro" id="IPR004517">
    <property type="entry name" value="HisZ"/>
</dbReference>
<dbReference type="InterPro" id="IPR045864">
    <property type="entry name" value="aa-tRNA-synth_II/BPL/LPL"/>
</dbReference>
<keyword evidence="5 9" id="KW-0963">Cytoplasm</keyword>
<dbReference type="Pfam" id="PF13393">
    <property type="entry name" value="tRNA-synt_His"/>
    <property type="match status" value="1"/>
</dbReference>
<dbReference type="OrthoDB" id="9800814at2"/>
<organism evidence="12 13">
    <name type="scientific">Petrocella atlantisensis</name>
    <dbReference type="NCBI Taxonomy" id="2173034"/>
    <lineage>
        <taxon>Bacteria</taxon>
        <taxon>Bacillati</taxon>
        <taxon>Bacillota</taxon>
        <taxon>Clostridia</taxon>
        <taxon>Lachnospirales</taxon>
        <taxon>Vallitaleaceae</taxon>
        <taxon>Petrocella</taxon>
    </lineage>
</organism>
<feature type="binding site" evidence="10">
    <location>
        <begin position="274"/>
        <end position="275"/>
    </location>
    <ligand>
        <name>L-histidine</name>
        <dbReference type="ChEBI" id="CHEBI:57595"/>
    </ligand>
</feature>
<evidence type="ECO:0000313" key="12">
    <source>
        <dbReference type="EMBL" id="VDN45935.1"/>
    </source>
</evidence>
<dbReference type="HAMAP" id="MF_00125">
    <property type="entry name" value="HisZ"/>
    <property type="match status" value="1"/>
</dbReference>
<evidence type="ECO:0000256" key="9">
    <source>
        <dbReference type="HAMAP-Rule" id="MF_00125"/>
    </source>
</evidence>
<dbReference type="PIRSF" id="PIRSF001549">
    <property type="entry name" value="His-tRNA_synth"/>
    <property type="match status" value="1"/>
</dbReference>
<gene>
    <name evidence="9 12" type="primary">hisZ</name>
    <name evidence="12" type="ORF">PATL70BA_0096</name>
</gene>
<feature type="binding site" evidence="10">
    <location>
        <position position="111"/>
    </location>
    <ligand>
        <name>L-histidine</name>
        <dbReference type="ChEBI" id="CHEBI:57595"/>
    </ligand>
</feature>
<dbReference type="GO" id="GO:0000105">
    <property type="term" value="P:L-histidine biosynthetic process"/>
    <property type="evidence" value="ECO:0007669"/>
    <property type="project" value="UniProtKB-UniRule"/>
</dbReference>
<dbReference type="CDD" id="cd00773">
    <property type="entry name" value="HisRS-like_core"/>
    <property type="match status" value="1"/>
</dbReference>
<dbReference type="GO" id="GO:0140096">
    <property type="term" value="F:catalytic activity, acting on a protein"/>
    <property type="evidence" value="ECO:0007669"/>
    <property type="project" value="UniProtKB-ARBA"/>
</dbReference>
<protein>
    <recommendedName>
        <fullName evidence="4 9">ATP phosphoribosyltransferase regulatory subunit</fullName>
    </recommendedName>
</protein>
<evidence type="ECO:0000256" key="3">
    <source>
        <dbReference type="ARBA" id="ARBA00005539"/>
    </source>
</evidence>
<dbReference type="GO" id="GO:0006427">
    <property type="term" value="P:histidyl-tRNA aminoacylation"/>
    <property type="evidence" value="ECO:0007669"/>
    <property type="project" value="TreeGrafter"/>
</dbReference>
<evidence type="ECO:0000256" key="8">
    <source>
        <dbReference type="ARBA" id="ARBA00025246"/>
    </source>
</evidence>
<evidence type="ECO:0000256" key="4">
    <source>
        <dbReference type="ARBA" id="ARBA00020397"/>
    </source>
</evidence>
<dbReference type="RefSeq" id="WP_125135523.1">
    <property type="nucleotide sequence ID" value="NZ_LR130778.1"/>
</dbReference>
<dbReference type="InterPro" id="IPR006195">
    <property type="entry name" value="aa-tRNA-synth_II"/>
</dbReference>
<comment type="subcellular location">
    <subcellularLocation>
        <location evidence="1 9">Cytoplasm</location>
    </subcellularLocation>
</comment>
<dbReference type="NCBIfam" id="TIGR00443">
    <property type="entry name" value="hisZ_biosyn_reg"/>
    <property type="match status" value="1"/>
</dbReference>
<sequence length="416" mass="47499">MRDKQLHTPEGVRDIHCNEALKKHEIQRRIMAVFHHYGFLDVQTPTFEYIDVFSHDSGTIDIKNMYKFFDSDGNILVMRPDITPSVARMMATGYHHENTPKRFCYLGNAFRNIESYQLKLREFTQAGVELIGIDSEDADAEIIAIVIQSLLAVGLKDFQIDIGQAGFFKGLLEEAGLDSKYEEELRMLIDQKNYIAVEELLDSLELDQAHKKVLLDLPKFFGDVKVIEQAKSTTMNKKALAALDRLERIYNILCDYKVEQYISFDLGMVSQINYYTGIVFRGYTFGTGVSIVDGGRYDTLLQEFGHSAPAVGFAIIVDEVMNSIERQHIEIDVPSTDTLLLYNLKSRTMAISIADRMRREGMRIEIGMLDRDLEENIAYGKKNHIGGIMNFLSLDEVELVNLETEERNTVDVKSLF</sequence>
<keyword evidence="6 9" id="KW-0028">Amino-acid biosynthesis</keyword>
<dbReference type="Proteomes" id="UP000279029">
    <property type="component" value="Chromosome"/>
</dbReference>
<dbReference type="KEGG" id="cbar:PATL70BA_0096"/>
<evidence type="ECO:0000256" key="6">
    <source>
        <dbReference type="ARBA" id="ARBA00022605"/>
    </source>
</evidence>
<keyword evidence="12" id="KW-0808">Transferase</keyword>
<evidence type="ECO:0000259" key="11">
    <source>
        <dbReference type="PROSITE" id="PS50862"/>
    </source>
</evidence>
<dbReference type="GO" id="GO:0016757">
    <property type="term" value="F:glycosyltransferase activity"/>
    <property type="evidence" value="ECO:0007669"/>
    <property type="project" value="UniProtKB-KW"/>
</dbReference>
<evidence type="ECO:0000256" key="7">
    <source>
        <dbReference type="ARBA" id="ARBA00023102"/>
    </source>
</evidence>